<gene>
    <name evidence="2" type="ORF">BDV96DRAFT_687883</name>
</gene>
<organism evidence="2 3">
    <name type="scientific">Lophiotrema nucula</name>
    <dbReference type="NCBI Taxonomy" id="690887"/>
    <lineage>
        <taxon>Eukaryota</taxon>
        <taxon>Fungi</taxon>
        <taxon>Dikarya</taxon>
        <taxon>Ascomycota</taxon>
        <taxon>Pezizomycotina</taxon>
        <taxon>Dothideomycetes</taxon>
        <taxon>Pleosporomycetidae</taxon>
        <taxon>Pleosporales</taxon>
        <taxon>Lophiotremataceae</taxon>
        <taxon>Lophiotrema</taxon>
    </lineage>
</organism>
<dbReference type="AlphaFoldDB" id="A0A6A5Z7G9"/>
<dbReference type="EMBL" id="ML977325">
    <property type="protein sequence ID" value="KAF2114318.1"/>
    <property type="molecule type" value="Genomic_DNA"/>
</dbReference>
<dbReference type="OrthoDB" id="3801338at2759"/>
<evidence type="ECO:0000313" key="2">
    <source>
        <dbReference type="EMBL" id="KAF2114318.1"/>
    </source>
</evidence>
<evidence type="ECO:0008006" key="4">
    <source>
        <dbReference type="Google" id="ProtNLM"/>
    </source>
</evidence>
<dbReference type="Proteomes" id="UP000799770">
    <property type="component" value="Unassembled WGS sequence"/>
</dbReference>
<proteinExistence type="predicted"/>
<name>A0A6A5Z7G9_9PLEO</name>
<evidence type="ECO:0000313" key="3">
    <source>
        <dbReference type="Proteomes" id="UP000799770"/>
    </source>
</evidence>
<protein>
    <recommendedName>
        <fullName evidence="4">BTB domain-containing protein</fullName>
    </recommendedName>
</protein>
<feature type="compositionally biased region" description="Basic and acidic residues" evidence="1">
    <location>
        <begin position="10"/>
        <end position="20"/>
    </location>
</feature>
<sequence>MSDIKTINTELDKMTLKDEPESSAEVASEPVPLIDVKSSPKVNVESPPLVDIRALSVEDRTKLIEGCQIDIKVDSEAVHQILLRLLLAVSFRAQDLFTQDLAFAVLNVRHGVDKESVTAIFNWLENASSDGAMLLLPKTQDLAIDLKLCRAADQLGMRPYTSHIMRGYWAYFKNRFPDYDEIDVVIDLALGKKDPLILCTAKNLAKRQVSRRIPDWPVFREYVGARPKLRFAM</sequence>
<reference evidence="2" key="1">
    <citation type="journal article" date="2020" name="Stud. Mycol.">
        <title>101 Dothideomycetes genomes: a test case for predicting lifestyles and emergence of pathogens.</title>
        <authorList>
            <person name="Haridas S."/>
            <person name="Albert R."/>
            <person name="Binder M."/>
            <person name="Bloem J."/>
            <person name="Labutti K."/>
            <person name="Salamov A."/>
            <person name="Andreopoulos B."/>
            <person name="Baker S."/>
            <person name="Barry K."/>
            <person name="Bills G."/>
            <person name="Bluhm B."/>
            <person name="Cannon C."/>
            <person name="Castanera R."/>
            <person name="Culley D."/>
            <person name="Daum C."/>
            <person name="Ezra D."/>
            <person name="Gonzalez J."/>
            <person name="Henrissat B."/>
            <person name="Kuo A."/>
            <person name="Liang C."/>
            <person name="Lipzen A."/>
            <person name="Lutzoni F."/>
            <person name="Magnuson J."/>
            <person name="Mondo S."/>
            <person name="Nolan M."/>
            <person name="Ohm R."/>
            <person name="Pangilinan J."/>
            <person name="Park H.-J."/>
            <person name="Ramirez L."/>
            <person name="Alfaro M."/>
            <person name="Sun H."/>
            <person name="Tritt A."/>
            <person name="Yoshinaga Y."/>
            <person name="Zwiers L.-H."/>
            <person name="Turgeon B."/>
            <person name="Goodwin S."/>
            <person name="Spatafora J."/>
            <person name="Crous P."/>
            <person name="Grigoriev I."/>
        </authorList>
    </citation>
    <scope>NUCLEOTIDE SEQUENCE</scope>
    <source>
        <strain evidence="2">CBS 627.86</strain>
    </source>
</reference>
<keyword evidence="3" id="KW-1185">Reference proteome</keyword>
<feature type="region of interest" description="Disordered" evidence="1">
    <location>
        <begin position="1"/>
        <end position="30"/>
    </location>
</feature>
<evidence type="ECO:0000256" key="1">
    <source>
        <dbReference type="SAM" id="MobiDB-lite"/>
    </source>
</evidence>
<accession>A0A6A5Z7G9</accession>